<dbReference type="InterPro" id="IPR026024">
    <property type="entry name" value="Chemotaxis_MeTrfase_CheR"/>
</dbReference>
<comment type="catalytic activity">
    <reaction evidence="1">
        <text>L-glutamyl-[protein] + S-adenosyl-L-methionine = [protein]-L-glutamate 5-O-methyl ester + S-adenosyl-L-homocysteine</text>
        <dbReference type="Rhea" id="RHEA:24452"/>
        <dbReference type="Rhea" id="RHEA-COMP:10208"/>
        <dbReference type="Rhea" id="RHEA-COMP:10311"/>
        <dbReference type="ChEBI" id="CHEBI:29973"/>
        <dbReference type="ChEBI" id="CHEBI:57856"/>
        <dbReference type="ChEBI" id="CHEBI:59789"/>
        <dbReference type="ChEBI" id="CHEBI:82795"/>
        <dbReference type="EC" id="2.1.1.80"/>
    </reaction>
</comment>
<keyword evidence="3" id="KW-0489">Methyltransferase</keyword>
<dbReference type="InterPro" id="IPR036804">
    <property type="entry name" value="CheR_N_sf"/>
</dbReference>
<dbReference type="EC" id="2.1.1.80" evidence="2"/>
<proteinExistence type="predicted"/>
<gene>
    <name evidence="7" type="ORF">P8935_02250</name>
</gene>
<dbReference type="RefSeq" id="WP_348263385.1">
    <property type="nucleotide sequence ID" value="NZ_CP121196.1"/>
</dbReference>
<evidence type="ECO:0000256" key="2">
    <source>
        <dbReference type="ARBA" id="ARBA00012534"/>
    </source>
</evidence>
<evidence type="ECO:0000256" key="3">
    <source>
        <dbReference type="ARBA" id="ARBA00022603"/>
    </source>
</evidence>
<protein>
    <recommendedName>
        <fullName evidence="2">protein-glutamate O-methyltransferase</fullName>
        <ecNumber evidence="2">2.1.1.80</ecNumber>
    </recommendedName>
</protein>
<sequence>MAHVHTAEEEELSSRDFGRLRELIYTETGICLSPEKKTMVEVRLKRRLRTLNMATYTQYCDFVFGREGMREELVFLINVITTNKTDFFREPQHFEFLTRTALPELAVNSRSLVIWSAGCSSGEEPYTLAMLLSEYAEAHPGFRFRILASDISTEVLEKAEMGIYSSECVTPVPLTLKRKYLLRSRDSQSPRVRVTPELRRLIDFRHLNLMESDYMLAQKVDAIFCRNVLIYFDRATQENILCKLVDNLTPSGYLFVGHSETLHDMDLPVVPVAPALYRKAHAPPRT</sequence>
<dbReference type="GO" id="GO:0008983">
    <property type="term" value="F:protein-glutamate O-methyltransferase activity"/>
    <property type="evidence" value="ECO:0007669"/>
    <property type="project" value="UniProtKB-EC"/>
</dbReference>
<evidence type="ECO:0000256" key="5">
    <source>
        <dbReference type="ARBA" id="ARBA00022691"/>
    </source>
</evidence>
<evidence type="ECO:0000256" key="4">
    <source>
        <dbReference type="ARBA" id="ARBA00022679"/>
    </source>
</evidence>
<evidence type="ECO:0000256" key="1">
    <source>
        <dbReference type="ARBA" id="ARBA00001541"/>
    </source>
</evidence>
<reference evidence="7" key="1">
    <citation type="submission" date="2023-03" db="EMBL/GenBank/DDBJ databases">
        <title>Edaphobacter sp.</title>
        <authorList>
            <person name="Huber K.J."/>
            <person name="Papendorf J."/>
            <person name="Pilke C."/>
            <person name="Bunk B."/>
            <person name="Sproeer C."/>
            <person name="Pester M."/>
        </authorList>
    </citation>
    <scope>NUCLEOTIDE SEQUENCE</scope>
    <source>
        <strain evidence="7">DSM 110680</strain>
    </source>
</reference>
<dbReference type="SUPFAM" id="SSF53335">
    <property type="entry name" value="S-adenosyl-L-methionine-dependent methyltransferases"/>
    <property type="match status" value="1"/>
</dbReference>
<keyword evidence="5" id="KW-0949">S-adenosyl-L-methionine</keyword>
<evidence type="ECO:0000259" key="6">
    <source>
        <dbReference type="PROSITE" id="PS50123"/>
    </source>
</evidence>
<dbReference type="InterPro" id="IPR000780">
    <property type="entry name" value="CheR_MeTrfase"/>
</dbReference>
<dbReference type="GO" id="GO:0032259">
    <property type="term" value="P:methylation"/>
    <property type="evidence" value="ECO:0007669"/>
    <property type="project" value="UniProtKB-KW"/>
</dbReference>
<dbReference type="PROSITE" id="PS50123">
    <property type="entry name" value="CHER"/>
    <property type="match status" value="1"/>
</dbReference>
<accession>A0AAU7DLK9</accession>
<feature type="domain" description="CheR-type methyltransferase" evidence="6">
    <location>
        <begin position="5"/>
        <end position="262"/>
    </location>
</feature>
<dbReference type="InterPro" id="IPR022642">
    <property type="entry name" value="CheR_C"/>
</dbReference>
<dbReference type="InterPro" id="IPR050903">
    <property type="entry name" value="Bact_Chemotaxis_MeTrfase"/>
</dbReference>
<dbReference type="InterPro" id="IPR029063">
    <property type="entry name" value="SAM-dependent_MTases_sf"/>
</dbReference>
<dbReference type="Gene3D" id="1.10.155.10">
    <property type="entry name" value="Chemotaxis receptor methyltransferase CheR, N-terminal domain"/>
    <property type="match status" value="1"/>
</dbReference>
<name>A0AAU7DLK9_9BACT</name>
<dbReference type="SMART" id="SM00138">
    <property type="entry name" value="MeTrc"/>
    <property type="match status" value="1"/>
</dbReference>
<dbReference type="Pfam" id="PF03705">
    <property type="entry name" value="CheR_N"/>
    <property type="match status" value="1"/>
</dbReference>
<organism evidence="7">
    <name type="scientific">Telmatobacter sp. DSM 110680</name>
    <dbReference type="NCBI Taxonomy" id="3036704"/>
    <lineage>
        <taxon>Bacteria</taxon>
        <taxon>Pseudomonadati</taxon>
        <taxon>Acidobacteriota</taxon>
        <taxon>Terriglobia</taxon>
        <taxon>Terriglobales</taxon>
        <taxon>Acidobacteriaceae</taxon>
        <taxon>Telmatobacter</taxon>
    </lineage>
</organism>
<evidence type="ECO:0000313" key="7">
    <source>
        <dbReference type="EMBL" id="XBH18162.1"/>
    </source>
</evidence>
<keyword evidence="4" id="KW-0808">Transferase</keyword>
<dbReference type="AlphaFoldDB" id="A0AAU7DLK9"/>
<dbReference type="PANTHER" id="PTHR24422">
    <property type="entry name" value="CHEMOTAXIS PROTEIN METHYLTRANSFERASE"/>
    <property type="match status" value="1"/>
</dbReference>
<dbReference type="SUPFAM" id="SSF47757">
    <property type="entry name" value="Chemotaxis receptor methyltransferase CheR, N-terminal domain"/>
    <property type="match status" value="1"/>
</dbReference>
<dbReference type="Gene3D" id="3.40.50.150">
    <property type="entry name" value="Vaccinia Virus protein VP39"/>
    <property type="match status" value="1"/>
</dbReference>
<dbReference type="Pfam" id="PF01739">
    <property type="entry name" value="CheR"/>
    <property type="match status" value="1"/>
</dbReference>
<dbReference type="PRINTS" id="PR00996">
    <property type="entry name" value="CHERMTFRASE"/>
</dbReference>
<dbReference type="PANTHER" id="PTHR24422:SF26">
    <property type="entry name" value="CHEMOTAXIS PROTEIN METHYLTRANSFERASE"/>
    <property type="match status" value="1"/>
</dbReference>
<dbReference type="InterPro" id="IPR022641">
    <property type="entry name" value="CheR_N"/>
</dbReference>
<dbReference type="EMBL" id="CP121196">
    <property type="protein sequence ID" value="XBH18162.1"/>
    <property type="molecule type" value="Genomic_DNA"/>
</dbReference>
<dbReference type="PIRSF" id="PIRSF000410">
    <property type="entry name" value="CheR"/>
    <property type="match status" value="1"/>
</dbReference>